<feature type="compositionally biased region" description="Low complexity" evidence="3">
    <location>
        <begin position="12"/>
        <end position="28"/>
    </location>
</feature>
<dbReference type="Pfam" id="PF00564">
    <property type="entry name" value="PB1"/>
    <property type="match status" value="1"/>
</dbReference>
<feature type="domain" description="PB1" evidence="4">
    <location>
        <begin position="290"/>
        <end position="382"/>
    </location>
</feature>
<reference evidence="5" key="2">
    <citation type="submission" date="1996-07" db="EMBL/GenBank/DDBJ databases">
        <authorList>
            <person name="Xia G.X."/>
            <person name="Ramachandran S."/>
            <person name="Hong Y."/>
            <person name="Chan Y.S."/>
            <person name="Simanis V."/>
            <person name="Chua N.H."/>
        </authorList>
    </citation>
    <scope>NUCLEOTIDE SEQUENCE</scope>
    <source>
        <strain evidence="5">AT33</strain>
    </source>
</reference>
<dbReference type="SUPFAM" id="SSF54277">
    <property type="entry name" value="CAD &amp; PB1 domains"/>
    <property type="match status" value="1"/>
</dbReference>
<dbReference type="InterPro" id="IPR011990">
    <property type="entry name" value="TPR-like_helical_dom_sf"/>
</dbReference>
<organism evidence="5">
    <name type="scientific">Arabidopsis thaliana</name>
    <name type="common">Mouse-ear cress</name>
    <dbReference type="NCBI Taxonomy" id="3702"/>
    <lineage>
        <taxon>Eukaryota</taxon>
        <taxon>Viridiplantae</taxon>
        <taxon>Streptophyta</taxon>
        <taxon>Embryophyta</taxon>
        <taxon>Tracheophyta</taxon>
        <taxon>Spermatophyta</taxon>
        <taxon>Magnoliopsida</taxon>
        <taxon>eudicotyledons</taxon>
        <taxon>Gunneridae</taxon>
        <taxon>Pentapetalae</taxon>
        <taxon>rosids</taxon>
        <taxon>malvids</taxon>
        <taxon>Brassicales</taxon>
        <taxon>Brassicaceae</taxon>
        <taxon>Camelineae</taxon>
        <taxon>Arabidopsis</taxon>
    </lineage>
</organism>
<feature type="compositionally biased region" description="Basic and acidic residues" evidence="3">
    <location>
        <begin position="631"/>
        <end position="649"/>
    </location>
</feature>
<dbReference type="PANTHER" id="PTHR46183">
    <property type="entry name" value="PROTEIN CLMP1"/>
    <property type="match status" value="1"/>
</dbReference>
<feature type="compositionally biased region" description="Basic and acidic residues" evidence="3">
    <location>
        <begin position="422"/>
        <end position="443"/>
    </location>
</feature>
<dbReference type="AlphaFoldDB" id="P92988"/>
<dbReference type="SMART" id="SM00028">
    <property type="entry name" value="TPR"/>
    <property type="match status" value="3"/>
</dbReference>
<dbReference type="Gene3D" id="1.25.40.10">
    <property type="entry name" value="Tetratricopeptide repeat domain"/>
    <property type="match status" value="1"/>
</dbReference>
<feature type="compositionally biased region" description="Basic residues" evidence="3">
    <location>
        <begin position="1"/>
        <end position="11"/>
    </location>
</feature>
<sequence length="782" mass="87597">MGKSGGRKKKSGGSNSNSSQVNSSETSGLSKPSTIVNGGVDFDASIFLKRAHELKEEGNKKFQARDYVGALEQYENGIKLIPKSHPDRAVFHSNRAACLIEMKPIDYESVISECSMALKSQPGFTRALLRRARAFEAVGKFDLAVQDVNVLLGSDPNHKDAGEIFEAVKNCLGPHQDLQSRPFTCSSWCFGCFRRSYCWTWSCLPSRNVHKKGVTSPVGSVSLPNLVMEGLRGRQVVNPVTENGGSVSKGQASRVVLKPVSHSPKGSKVEELGSSSVAVVGKVQEKRIRWRPLKFVYDHDIRLGQMPVNCRFKELREIVSSRFPSSKAVLIKYKDNDGDLVTITSTAELKLAESAADCILTKEPDTDKSDSVGMLRLHVVDVSPEQEPMLVSRKKRRKMEEKPVIEEVISSPTESLSETEINTEKTDKEVEKEKASSSEDPETKELEMDDWLFDFAHLFRTHVGIDPDAHIDLHELGMELCSEALEETVTSEKAQPLFDKASAKFQEVAALAFFNWGNVHMCAARKRIPLDESAGKEVVAAQLQTAYEWVKERYTLAKEKYEQALSIKPDFYEGLLALGQQQFEMAKLHWSYLLAQKIDISGWDPSETLNLFDSAEAKMKDATEMWEKLEEQRMDDLKNPNSNKKEEVSKRRKKQGGDGNEEVSETITAEEAAEQATAMRSQIHLFWGNMLFERSQVECKIGKDGWNKNLDSAVERFKLAGASEADIATVVKNHCSNEAAATEEMRKRYLRLETLYPNKNYDIKSYETKTDSRLMNGCVTGK</sequence>
<dbReference type="CDD" id="cd05992">
    <property type="entry name" value="PB1"/>
    <property type="match status" value="1"/>
</dbReference>
<name>P92988_ARATH</name>
<reference evidence="5" key="1">
    <citation type="journal article" date="1996" name="Plant J.">
        <title>Identification of plant cytoskeletal, cell cycle-related and polarity-related proteins using Schizosaccharomyces pombe.</title>
        <authorList>
            <person name="Xia G."/>
            <person name="Ramachandran S."/>
            <person name="Hong Y."/>
            <person name="Chan Y.S."/>
            <person name="Simanis V."/>
            <person name="Chua N.H."/>
        </authorList>
    </citation>
    <scope>NUCLEOTIDE SEQUENCE</scope>
    <source>
        <strain evidence="5">AT33</strain>
    </source>
</reference>
<dbReference type="InterPro" id="IPR053793">
    <property type="entry name" value="PB1-like"/>
</dbReference>
<feature type="region of interest" description="Disordered" evidence="3">
    <location>
        <begin position="631"/>
        <end position="664"/>
    </location>
</feature>
<evidence type="ECO:0000259" key="4">
    <source>
        <dbReference type="PROSITE" id="PS51745"/>
    </source>
</evidence>
<dbReference type="SMART" id="SM00666">
    <property type="entry name" value="PB1"/>
    <property type="match status" value="1"/>
</dbReference>
<proteinExistence type="evidence at transcript level"/>
<feature type="region of interest" description="Disordered" evidence="3">
    <location>
        <begin position="1"/>
        <end position="32"/>
    </location>
</feature>
<accession>P92988</accession>
<dbReference type="EMBL" id="U62745">
    <property type="protein sequence ID" value="AAB38779.1"/>
    <property type="molecule type" value="mRNA"/>
</dbReference>
<dbReference type="SUPFAM" id="SSF48452">
    <property type="entry name" value="TPR-like"/>
    <property type="match status" value="1"/>
</dbReference>
<evidence type="ECO:0000256" key="2">
    <source>
        <dbReference type="ARBA" id="ARBA00022803"/>
    </source>
</evidence>
<feature type="compositionally biased region" description="Polar residues" evidence="3">
    <location>
        <begin position="410"/>
        <end position="420"/>
    </location>
</feature>
<protein>
    <submittedName>
        <fullName evidence="5">Putative cytoskeletal protein</fullName>
    </submittedName>
</protein>
<dbReference type="PROSITE" id="PS51745">
    <property type="entry name" value="PB1"/>
    <property type="match status" value="1"/>
</dbReference>
<evidence type="ECO:0000256" key="1">
    <source>
        <dbReference type="ARBA" id="ARBA00022737"/>
    </source>
</evidence>
<evidence type="ECO:0000256" key="3">
    <source>
        <dbReference type="SAM" id="MobiDB-lite"/>
    </source>
</evidence>
<dbReference type="ExpressionAtlas" id="P92988">
    <property type="expression patterns" value="baseline and differential"/>
</dbReference>
<dbReference type="PANTHER" id="PTHR46183:SF8">
    <property type="entry name" value="PROTEIN CLMP1"/>
    <property type="match status" value="1"/>
</dbReference>
<keyword evidence="1" id="KW-0677">Repeat</keyword>
<feature type="region of interest" description="Disordered" evidence="3">
    <location>
        <begin position="388"/>
        <end position="443"/>
    </location>
</feature>
<dbReference type="InterPro" id="IPR044517">
    <property type="entry name" value="PHOX1-4"/>
</dbReference>
<dbReference type="InterPro" id="IPR000270">
    <property type="entry name" value="PB1_dom"/>
</dbReference>
<keyword evidence="2" id="KW-0802">TPR repeat</keyword>
<dbReference type="Gene3D" id="3.10.20.90">
    <property type="entry name" value="Phosphatidylinositol 3-kinase Catalytic Subunit, Chain A, domain 1"/>
    <property type="match status" value="1"/>
</dbReference>
<evidence type="ECO:0000313" key="5">
    <source>
        <dbReference type="EMBL" id="AAB38779.1"/>
    </source>
</evidence>
<dbReference type="InterPro" id="IPR019734">
    <property type="entry name" value="TPR_rpt"/>
</dbReference>